<dbReference type="PANTHER" id="PTHR45586:SF1">
    <property type="entry name" value="LIPOPOLYSACCHARIDE ASSEMBLY PROTEIN B"/>
    <property type="match status" value="1"/>
</dbReference>
<proteinExistence type="predicted"/>
<evidence type="ECO:0000313" key="5">
    <source>
        <dbReference type="Proteomes" id="UP001549313"/>
    </source>
</evidence>
<dbReference type="InterPro" id="IPR011990">
    <property type="entry name" value="TPR-like_helical_dom_sf"/>
</dbReference>
<dbReference type="SUPFAM" id="SSF48452">
    <property type="entry name" value="TPR-like"/>
    <property type="match status" value="1"/>
</dbReference>
<accession>A0ABV2R7I5</accession>
<evidence type="ECO:0000256" key="2">
    <source>
        <dbReference type="ARBA" id="ARBA00022803"/>
    </source>
</evidence>
<dbReference type="EMBL" id="JBEPTF010000001">
    <property type="protein sequence ID" value="MET4682546.1"/>
    <property type="molecule type" value="Genomic_DNA"/>
</dbReference>
<comment type="caution">
    <text evidence="4">The sequence shown here is derived from an EMBL/GenBank/DDBJ whole genome shotgun (WGS) entry which is preliminary data.</text>
</comment>
<dbReference type="RefSeq" id="WP_354087493.1">
    <property type="nucleotide sequence ID" value="NZ_JBEPTF010000001.1"/>
</dbReference>
<dbReference type="PANTHER" id="PTHR45586">
    <property type="entry name" value="TPR REPEAT-CONTAINING PROTEIN PA4667"/>
    <property type="match status" value="1"/>
</dbReference>
<sequence>MNNPTTRSDRLLDLLQSDPDNLRLLGDAADTAFAEGRPELAVELIDRYAGIAPPPPGLINILGLVALEQGRYGDAASVFQSLHDSQADDAGLRFNLAWARSRLGEFEAVLDLVSEDLAMARSVAALLKIQALHHLGRLDEALALGERVTEPHGDAADLMGALASVAIDAEDVERARFWAQRSAGAPEGQATLGMLALAEGRMDEASQAFSAGLAVRSDSARNLLGMGLVQMRRGDMAAGAAALDQAAEVFVDHSGTWIAAGWAYFLAGDAARAMTAFERARDVDPAFGEAHGAIAVVQLLQGDVEDARRHAATARRLDKETLGGALADLLLAQSEGRTELADRIREAALTMPVGPGGQTVAEALAQVATRPSASRTSERPISD</sequence>
<dbReference type="InterPro" id="IPR051012">
    <property type="entry name" value="CellSynth/LPSAsmb/PSIAsmb"/>
</dbReference>
<keyword evidence="1" id="KW-0677">Repeat</keyword>
<reference evidence="4 5" key="1">
    <citation type="submission" date="2024-06" db="EMBL/GenBank/DDBJ databases">
        <title>Sorghum-associated microbial communities from plants grown in Nebraska, USA.</title>
        <authorList>
            <person name="Schachtman D."/>
        </authorList>
    </citation>
    <scope>NUCLEOTIDE SEQUENCE [LARGE SCALE GENOMIC DNA]</scope>
    <source>
        <strain evidence="4 5">2814</strain>
    </source>
</reference>
<dbReference type="PROSITE" id="PS50005">
    <property type="entry name" value="TPR"/>
    <property type="match status" value="1"/>
</dbReference>
<dbReference type="Proteomes" id="UP001549313">
    <property type="component" value="Unassembled WGS sequence"/>
</dbReference>
<keyword evidence="5" id="KW-1185">Reference proteome</keyword>
<evidence type="ECO:0000256" key="1">
    <source>
        <dbReference type="ARBA" id="ARBA00022737"/>
    </source>
</evidence>
<organism evidence="4 5">
    <name type="scientific">Brevundimonas faecalis</name>
    <dbReference type="NCBI Taxonomy" id="947378"/>
    <lineage>
        <taxon>Bacteria</taxon>
        <taxon>Pseudomonadati</taxon>
        <taxon>Pseudomonadota</taxon>
        <taxon>Alphaproteobacteria</taxon>
        <taxon>Caulobacterales</taxon>
        <taxon>Caulobacteraceae</taxon>
        <taxon>Brevundimonas</taxon>
    </lineage>
</organism>
<feature type="repeat" description="TPR" evidence="3">
    <location>
        <begin position="254"/>
        <end position="287"/>
    </location>
</feature>
<name>A0ABV2R7I5_9CAUL</name>
<gene>
    <name evidence="4" type="ORF">ABIE19_000455</name>
</gene>
<dbReference type="Gene3D" id="1.25.40.10">
    <property type="entry name" value="Tetratricopeptide repeat domain"/>
    <property type="match status" value="2"/>
</dbReference>
<protein>
    <submittedName>
        <fullName evidence="4">Tetratricopeptide (TPR) repeat protein</fullName>
    </submittedName>
</protein>
<evidence type="ECO:0000313" key="4">
    <source>
        <dbReference type="EMBL" id="MET4682546.1"/>
    </source>
</evidence>
<keyword evidence="2 3" id="KW-0802">TPR repeat</keyword>
<dbReference type="SMART" id="SM00028">
    <property type="entry name" value="TPR"/>
    <property type="match status" value="6"/>
</dbReference>
<dbReference type="Pfam" id="PF13432">
    <property type="entry name" value="TPR_16"/>
    <property type="match status" value="3"/>
</dbReference>
<dbReference type="InterPro" id="IPR019734">
    <property type="entry name" value="TPR_rpt"/>
</dbReference>
<evidence type="ECO:0000256" key="3">
    <source>
        <dbReference type="PROSITE-ProRule" id="PRU00339"/>
    </source>
</evidence>